<organism evidence="1 2">
    <name type="scientific">Planktothrix paucivesiculata PCC 9631</name>
    <dbReference type="NCBI Taxonomy" id="671071"/>
    <lineage>
        <taxon>Bacteria</taxon>
        <taxon>Bacillati</taxon>
        <taxon>Cyanobacteriota</taxon>
        <taxon>Cyanophyceae</taxon>
        <taxon>Oscillatoriophycideae</taxon>
        <taxon>Oscillatoriales</taxon>
        <taxon>Microcoleaceae</taxon>
        <taxon>Planktothrix</taxon>
    </lineage>
</organism>
<sequence length="181" mass="20506">MANLSSIFVPENITFDQGIEITELLLNELADNSLSEVEIKRTITELVKTHNGARGFFVTYLTDGRTCFDQPIDPIIQALETSPEIVSDLLVKNVAMSSAMVVYHHRNNNLEMQDSSQRVVQRSTGLILQLNCPLLRSQLQDLFKTAKTGEGTYQDFLKRWEYDSEQIVAIVKILERLLSSD</sequence>
<comment type="caution">
    <text evidence="1">The sequence shown here is derived from an EMBL/GenBank/DDBJ whole genome shotgun (WGS) entry which is preliminary data.</text>
</comment>
<name>A0A7Z9BZM3_9CYAN</name>
<dbReference type="InterPro" id="IPR016780">
    <property type="entry name" value="UCP020893"/>
</dbReference>
<dbReference type="OrthoDB" id="465343at2"/>
<evidence type="ECO:0000313" key="2">
    <source>
        <dbReference type="Proteomes" id="UP000182190"/>
    </source>
</evidence>
<dbReference type="PIRSF" id="PIRSF020893">
    <property type="entry name" value="UCP020893"/>
    <property type="match status" value="1"/>
</dbReference>
<dbReference type="RefSeq" id="WP_083622834.1">
    <property type="nucleotide sequence ID" value="NZ_LR735022.1"/>
</dbReference>
<evidence type="ECO:0000313" key="1">
    <source>
        <dbReference type="EMBL" id="VXD25752.1"/>
    </source>
</evidence>
<dbReference type="AlphaFoldDB" id="A0A7Z9BZM3"/>
<gene>
    <name evidence="1" type="ORF">PL9631_970075</name>
</gene>
<keyword evidence="2" id="KW-1185">Reference proteome</keyword>
<proteinExistence type="predicted"/>
<dbReference type="EMBL" id="CZCS02000242">
    <property type="protein sequence ID" value="VXD25752.1"/>
    <property type="molecule type" value="Genomic_DNA"/>
</dbReference>
<reference evidence="1" key="1">
    <citation type="submission" date="2019-10" db="EMBL/GenBank/DDBJ databases">
        <authorList>
            <consortium name="Genoscope - CEA"/>
            <person name="William W."/>
        </authorList>
    </citation>
    <scope>NUCLEOTIDE SEQUENCE [LARGE SCALE GENOMIC DNA]</scope>
    <source>
        <strain evidence="1">BBR_PRJEB10994</strain>
    </source>
</reference>
<dbReference type="Proteomes" id="UP000182190">
    <property type="component" value="Unassembled WGS sequence"/>
</dbReference>
<accession>A0A7Z9BZM3</accession>
<protein>
    <submittedName>
        <fullName evidence="1">Uncharacterized protein</fullName>
    </submittedName>
</protein>